<keyword evidence="1" id="KW-0812">Transmembrane</keyword>
<keyword evidence="1" id="KW-1133">Transmembrane helix</keyword>
<evidence type="ECO:0000256" key="1">
    <source>
        <dbReference type="SAM" id="Phobius"/>
    </source>
</evidence>
<dbReference type="Proteomes" id="UP000199041">
    <property type="component" value="Unassembled WGS sequence"/>
</dbReference>
<reference evidence="3 4" key="1">
    <citation type="submission" date="2016-10" db="EMBL/GenBank/DDBJ databases">
        <authorList>
            <person name="de Groot N.N."/>
        </authorList>
    </citation>
    <scope>NUCLEOTIDE SEQUENCE [LARGE SCALE GENOMIC DNA]</scope>
    <source>
        <strain evidence="3 4">Vu-144</strain>
    </source>
</reference>
<dbReference type="GO" id="GO:0008233">
    <property type="term" value="F:peptidase activity"/>
    <property type="evidence" value="ECO:0007669"/>
    <property type="project" value="UniProtKB-KW"/>
</dbReference>
<feature type="chain" id="PRO_5011656356" evidence="2">
    <location>
        <begin position="23"/>
        <end position="426"/>
    </location>
</feature>
<protein>
    <submittedName>
        <fullName evidence="3">Aspartyl protease</fullName>
    </submittedName>
</protein>
<feature type="transmembrane region" description="Helical" evidence="1">
    <location>
        <begin position="393"/>
        <end position="411"/>
    </location>
</feature>
<feature type="signal peptide" evidence="2">
    <location>
        <begin position="1"/>
        <end position="22"/>
    </location>
</feature>
<evidence type="ECO:0000313" key="4">
    <source>
        <dbReference type="Proteomes" id="UP000199041"/>
    </source>
</evidence>
<evidence type="ECO:0000313" key="3">
    <source>
        <dbReference type="EMBL" id="SDZ93469.1"/>
    </source>
</evidence>
<keyword evidence="4" id="KW-1185">Reference proteome</keyword>
<keyword evidence="3" id="KW-0645">Protease</keyword>
<organism evidence="3 4">
    <name type="scientific">Arachidicoccus rhizosphaerae</name>
    <dbReference type="NCBI Taxonomy" id="551991"/>
    <lineage>
        <taxon>Bacteria</taxon>
        <taxon>Pseudomonadati</taxon>
        <taxon>Bacteroidota</taxon>
        <taxon>Chitinophagia</taxon>
        <taxon>Chitinophagales</taxon>
        <taxon>Chitinophagaceae</taxon>
        <taxon>Arachidicoccus</taxon>
    </lineage>
</organism>
<keyword evidence="2" id="KW-0732">Signal</keyword>
<dbReference type="Gene3D" id="2.40.70.10">
    <property type="entry name" value="Acid Proteases"/>
    <property type="match status" value="2"/>
</dbReference>
<name>A0A1H3X237_9BACT</name>
<accession>A0A1H3X237</accession>
<keyword evidence="3" id="KW-0378">Hydrolase</keyword>
<dbReference type="Pfam" id="PF13650">
    <property type="entry name" value="Asp_protease_2"/>
    <property type="match status" value="1"/>
</dbReference>
<dbReference type="AlphaFoldDB" id="A0A1H3X237"/>
<keyword evidence="1" id="KW-0472">Membrane</keyword>
<dbReference type="SUPFAM" id="SSF50630">
    <property type="entry name" value="Acid proteases"/>
    <property type="match status" value="1"/>
</dbReference>
<dbReference type="STRING" id="551991.SAMN05192529_104159"/>
<gene>
    <name evidence="3" type="ORF">SAMN05192529_104159</name>
</gene>
<evidence type="ECO:0000256" key="2">
    <source>
        <dbReference type="SAM" id="SignalP"/>
    </source>
</evidence>
<dbReference type="GO" id="GO:0006508">
    <property type="term" value="P:proteolysis"/>
    <property type="evidence" value="ECO:0007669"/>
    <property type="project" value="UniProtKB-KW"/>
</dbReference>
<dbReference type="EMBL" id="FNQY01000004">
    <property type="protein sequence ID" value="SDZ93469.1"/>
    <property type="molecule type" value="Genomic_DNA"/>
</dbReference>
<dbReference type="InterPro" id="IPR021109">
    <property type="entry name" value="Peptidase_aspartic_dom_sf"/>
</dbReference>
<sequence length="426" mass="48714">MNIRVLAFLMLLMMLQYSTHTAAQQQLPVLKSGDVPIDIRDGKHLKNGFWRMVPERKPDDYYVEIPESAHKVTFITDQDSLAFNVEYNHEYNFIILRDGKDSCYTRIVTRYKDDRSLLHAPMTNSIPDTLPFHLGENGKLYLNGQLNGSPVKNCQLDLGSGGIVINESSIPKVRIQFDQKTMLSNSDGVNEVPLSTINQLKLGKLTWDSLPVLMAKNLQPAEDLVLGNALFKNRILEIDYNKQILIIRDTLPLDIQSYTKLNLILDQGIIPYIPVHLNLSDSTLSGWVMFDTGAWTTILNNNDATMTLRLMVQLASLIGLNQGFAPSISMANYQMKGFHFKTREMGKVPGLRAILGIDLLHRFNMVLDNRNGYMYLKPNSFWTAPYKKPDEYYAVRITGTILLIFVCYFLYKRIKKIRRRQNQSVV</sequence>
<proteinExistence type="predicted"/>